<dbReference type="AlphaFoldDB" id="A0A7J6WCH3"/>
<dbReference type="GO" id="GO:0016757">
    <property type="term" value="F:glycosyltransferase activity"/>
    <property type="evidence" value="ECO:0007669"/>
    <property type="project" value="UniProtKB-KW"/>
</dbReference>
<feature type="compositionally biased region" description="Acidic residues" evidence="1">
    <location>
        <begin position="43"/>
        <end position="52"/>
    </location>
</feature>
<keyword evidence="2" id="KW-0812">Transmembrane</keyword>
<sequence length="159" mass="18166">MAFNSPKLAMAELRHSSSIGSRASSSPMKRDEDTTPFIIPEDQPNDDDDDDDDNRHSSRDRDRPFWHNFYNFFSDDTRVSLHHSNNNKISLALLSLLLLAGFISLPLIWNRLNAPYLCKKDGIVLRCPRVKESPSLWENPYSATTSWKPCAERHDGGFS</sequence>
<keyword evidence="4" id="KW-1185">Reference proteome</keyword>
<keyword evidence="3" id="KW-0808">Transferase</keyword>
<name>A0A7J6WCH3_THATH</name>
<evidence type="ECO:0000256" key="2">
    <source>
        <dbReference type="SAM" id="Phobius"/>
    </source>
</evidence>
<keyword evidence="3" id="KW-0328">Glycosyltransferase</keyword>
<dbReference type="OrthoDB" id="1882547at2759"/>
<dbReference type="EMBL" id="JABWDY010017864">
    <property type="protein sequence ID" value="KAF5195079.1"/>
    <property type="molecule type" value="Genomic_DNA"/>
</dbReference>
<feature type="transmembrane region" description="Helical" evidence="2">
    <location>
        <begin position="89"/>
        <end position="109"/>
    </location>
</feature>
<keyword evidence="2" id="KW-0472">Membrane</keyword>
<dbReference type="Proteomes" id="UP000554482">
    <property type="component" value="Unassembled WGS sequence"/>
</dbReference>
<accession>A0A7J6WCH3</accession>
<protein>
    <submittedName>
        <fullName evidence="3">O-fucosyltransferase</fullName>
    </submittedName>
</protein>
<feature type="non-terminal residue" evidence="3">
    <location>
        <position position="1"/>
    </location>
</feature>
<evidence type="ECO:0000313" key="3">
    <source>
        <dbReference type="EMBL" id="KAF5195079.1"/>
    </source>
</evidence>
<feature type="region of interest" description="Disordered" evidence="1">
    <location>
        <begin position="1"/>
        <end position="64"/>
    </location>
</feature>
<organism evidence="3 4">
    <name type="scientific">Thalictrum thalictroides</name>
    <name type="common">Rue-anemone</name>
    <name type="synonym">Anemone thalictroides</name>
    <dbReference type="NCBI Taxonomy" id="46969"/>
    <lineage>
        <taxon>Eukaryota</taxon>
        <taxon>Viridiplantae</taxon>
        <taxon>Streptophyta</taxon>
        <taxon>Embryophyta</taxon>
        <taxon>Tracheophyta</taxon>
        <taxon>Spermatophyta</taxon>
        <taxon>Magnoliopsida</taxon>
        <taxon>Ranunculales</taxon>
        <taxon>Ranunculaceae</taxon>
        <taxon>Thalictroideae</taxon>
        <taxon>Thalictrum</taxon>
    </lineage>
</organism>
<feature type="compositionally biased region" description="Basic and acidic residues" evidence="1">
    <location>
        <begin position="53"/>
        <end position="64"/>
    </location>
</feature>
<feature type="compositionally biased region" description="Low complexity" evidence="1">
    <location>
        <begin position="16"/>
        <end position="26"/>
    </location>
</feature>
<proteinExistence type="predicted"/>
<keyword evidence="2" id="KW-1133">Transmembrane helix</keyword>
<evidence type="ECO:0000313" key="4">
    <source>
        <dbReference type="Proteomes" id="UP000554482"/>
    </source>
</evidence>
<reference evidence="3 4" key="1">
    <citation type="submission" date="2020-06" db="EMBL/GenBank/DDBJ databases">
        <title>Transcriptomic and genomic resources for Thalictrum thalictroides and T. hernandezii: Facilitating candidate gene discovery in an emerging model plant lineage.</title>
        <authorList>
            <person name="Arias T."/>
            <person name="Riano-Pachon D.M."/>
            <person name="Di Stilio V.S."/>
        </authorList>
    </citation>
    <scope>NUCLEOTIDE SEQUENCE [LARGE SCALE GENOMIC DNA]</scope>
    <source>
        <strain evidence="4">cv. WT478/WT964</strain>
        <tissue evidence="3">Leaves</tissue>
    </source>
</reference>
<evidence type="ECO:0000256" key="1">
    <source>
        <dbReference type="SAM" id="MobiDB-lite"/>
    </source>
</evidence>
<gene>
    <name evidence="3" type="ORF">FRX31_015335</name>
</gene>
<comment type="caution">
    <text evidence="3">The sequence shown here is derived from an EMBL/GenBank/DDBJ whole genome shotgun (WGS) entry which is preliminary data.</text>
</comment>